<sequence length="387" mass="37366">MQPETAQQRLPDPWPFSPVHGSGDRGDRSAAPVSATTSGATAAWGTQPTATDPWTTVSTPTSVSTPVVPPTPVPPTPALPAAPAGSSPASRPPAAAPPAAPAALGQAGTDADELVARLRARRSASGVAAVYAAAHGHPADPRAEHGARRWAVTGTTAVVAVVAVLLLSVGVAALSLRGGGVEPLAGVAADADPAGDEPGHGPPGGEPESPAAAGGPVPAAPETGAGPGSGPESGAAGTGLLVHVVGEVAEPGLVTVPDGARVADALQAAGGTTGKADLTAVNLARTVVDGEQLYVPRPGERVPGPTPGGGTPPDPGAGPATGGTVDINGADAVALEALPGVGPSIAQAIVEWRDTNGPFASVDELEDVPGIGPATLDEIRDSARVGP</sequence>
<gene>
    <name evidence="4" type="ORF">ACFS27_03965</name>
</gene>
<comment type="caution">
    <text evidence="4">The sequence shown here is derived from an EMBL/GenBank/DDBJ whole genome shotgun (WGS) entry which is preliminary data.</text>
</comment>
<dbReference type="PANTHER" id="PTHR21180:SF32">
    <property type="entry name" value="ENDONUCLEASE_EXONUCLEASE_PHOSPHATASE FAMILY DOMAIN-CONTAINING PROTEIN 1"/>
    <property type="match status" value="1"/>
</dbReference>
<keyword evidence="2" id="KW-0812">Transmembrane</keyword>
<dbReference type="Gene3D" id="3.10.560.10">
    <property type="entry name" value="Outer membrane lipoprotein wza domain like"/>
    <property type="match status" value="1"/>
</dbReference>
<feature type="domain" description="Helix-hairpin-helix DNA-binding motif class 1" evidence="3">
    <location>
        <begin position="363"/>
        <end position="382"/>
    </location>
</feature>
<keyword evidence="5" id="KW-1185">Reference proteome</keyword>
<evidence type="ECO:0000313" key="4">
    <source>
        <dbReference type="EMBL" id="MFD2792699.1"/>
    </source>
</evidence>
<dbReference type="SUPFAM" id="SSF47781">
    <property type="entry name" value="RuvA domain 2-like"/>
    <property type="match status" value="1"/>
</dbReference>
<dbReference type="Pfam" id="PF12836">
    <property type="entry name" value="HHH_3"/>
    <property type="match status" value="1"/>
</dbReference>
<proteinExistence type="predicted"/>
<feature type="region of interest" description="Disordered" evidence="1">
    <location>
        <begin position="295"/>
        <end position="324"/>
    </location>
</feature>
<dbReference type="InterPro" id="IPR010994">
    <property type="entry name" value="RuvA_2-like"/>
</dbReference>
<dbReference type="InterPro" id="IPR003583">
    <property type="entry name" value="Hlx-hairpin-Hlx_DNA-bd_motif"/>
</dbReference>
<evidence type="ECO:0000256" key="1">
    <source>
        <dbReference type="SAM" id="MobiDB-lite"/>
    </source>
</evidence>
<dbReference type="Pfam" id="PF10531">
    <property type="entry name" value="SLBB"/>
    <property type="match status" value="1"/>
</dbReference>
<evidence type="ECO:0000259" key="3">
    <source>
        <dbReference type="SMART" id="SM00278"/>
    </source>
</evidence>
<feature type="compositionally biased region" description="Pro residues" evidence="1">
    <location>
        <begin position="90"/>
        <end position="100"/>
    </location>
</feature>
<accession>A0ABW5VM29</accession>
<dbReference type="Gene3D" id="1.10.150.320">
    <property type="entry name" value="Photosystem II 12 kDa extrinsic protein"/>
    <property type="match status" value="1"/>
</dbReference>
<feature type="region of interest" description="Disordered" evidence="1">
    <location>
        <begin position="187"/>
        <end position="236"/>
    </location>
</feature>
<evidence type="ECO:0000256" key="2">
    <source>
        <dbReference type="SAM" id="Phobius"/>
    </source>
</evidence>
<dbReference type="PANTHER" id="PTHR21180">
    <property type="entry name" value="ENDONUCLEASE/EXONUCLEASE/PHOSPHATASE FAMILY DOMAIN-CONTAINING PROTEIN 1"/>
    <property type="match status" value="1"/>
</dbReference>
<dbReference type="SMART" id="SM00278">
    <property type="entry name" value="HhH1"/>
    <property type="match status" value="2"/>
</dbReference>
<feature type="domain" description="Helix-hairpin-helix DNA-binding motif class 1" evidence="3">
    <location>
        <begin position="333"/>
        <end position="352"/>
    </location>
</feature>
<feature type="compositionally biased region" description="Low complexity" evidence="1">
    <location>
        <begin position="206"/>
        <end position="224"/>
    </location>
</feature>
<dbReference type="InterPro" id="IPR051675">
    <property type="entry name" value="Endo/Exo/Phosphatase_dom_1"/>
</dbReference>
<reference evidence="5" key="1">
    <citation type="journal article" date="2019" name="Int. J. Syst. Evol. Microbiol.">
        <title>The Global Catalogue of Microorganisms (GCM) 10K type strain sequencing project: providing services to taxonomists for standard genome sequencing and annotation.</title>
        <authorList>
            <consortium name="The Broad Institute Genomics Platform"/>
            <consortium name="The Broad Institute Genome Sequencing Center for Infectious Disease"/>
            <person name="Wu L."/>
            <person name="Ma J."/>
        </authorList>
    </citation>
    <scope>NUCLEOTIDE SEQUENCE [LARGE SCALE GENOMIC DNA]</scope>
    <source>
        <strain evidence="5">CCM 7044</strain>
    </source>
</reference>
<feature type="compositionally biased region" description="Low complexity" evidence="1">
    <location>
        <begin position="29"/>
        <end position="66"/>
    </location>
</feature>
<feature type="region of interest" description="Disordered" evidence="1">
    <location>
        <begin position="1"/>
        <end position="108"/>
    </location>
</feature>
<dbReference type="Proteomes" id="UP001597479">
    <property type="component" value="Unassembled WGS sequence"/>
</dbReference>
<evidence type="ECO:0000313" key="5">
    <source>
        <dbReference type="Proteomes" id="UP001597479"/>
    </source>
</evidence>
<dbReference type="EMBL" id="JBHUOG010000001">
    <property type="protein sequence ID" value="MFD2792699.1"/>
    <property type="molecule type" value="Genomic_DNA"/>
</dbReference>
<feature type="transmembrane region" description="Helical" evidence="2">
    <location>
        <begin position="150"/>
        <end position="174"/>
    </location>
</feature>
<organism evidence="4 5">
    <name type="scientific">Promicromonospora vindobonensis</name>
    <dbReference type="NCBI Taxonomy" id="195748"/>
    <lineage>
        <taxon>Bacteria</taxon>
        <taxon>Bacillati</taxon>
        <taxon>Actinomycetota</taxon>
        <taxon>Actinomycetes</taxon>
        <taxon>Micrococcales</taxon>
        <taxon>Promicromonosporaceae</taxon>
        <taxon>Promicromonospora</taxon>
    </lineage>
</organism>
<keyword evidence="2" id="KW-1133">Transmembrane helix</keyword>
<dbReference type="InterPro" id="IPR019554">
    <property type="entry name" value="Soluble_ligand-bd"/>
</dbReference>
<dbReference type="RefSeq" id="WP_377180547.1">
    <property type="nucleotide sequence ID" value="NZ_JBHUOG010000001.1"/>
</dbReference>
<feature type="compositionally biased region" description="Pro residues" evidence="1">
    <location>
        <begin position="67"/>
        <end position="80"/>
    </location>
</feature>
<protein>
    <submittedName>
        <fullName evidence="4">Helix-hairpin-helix domain-containing protein</fullName>
    </submittedName>
</protein>
<feature type="compositionally biased region" description="Pro residues" evidence="1">
    <location>
        <begin position="304"/>
        <end position="316"/>
    </location>
</feature>
<keyword evidence="2" id="KW-0472">Membrane</keyword>
<name>A0ABW5VM29_9MICO</name>